<keyword evidence="4" id="KW-1185">Reference proteome</keyword>
<protein>
    <recommendedName>
        <fullName evidence="2">DUF7065 domain-containing protein</fullName>
    </recommendedName>
</protein>
<evidence type="ECO:0000259" key="2">
    <source>
        <dbReference type="Pfam" id="PF23213"/>
    </source>
</evidence>
<dbReference type="Proteomes" id="UP000315677">
    <property type="component" value="Unassembled WGS sequence"/>
</dbReference>
<evidence type="ECO:0000256" key="1">
    <source>
        <dbReference type="SAM" id="MobiDB-lite"/>
    </source>
</evidence>
<feature type="domain" description="DUF7065" evidence="2">
    <location>
        <begin position="35"/>
        <end position="180"/>
    </location>
</feature>
<dbReference type="InterPro" id="IPR055493">
    <property type="entry name" value="DUF7065"/>
</dbReference>
<dbReference type="Pfam" id="PF23213">
    <property type="entry name" value="DUF7065"/>
    <property type="match status" value="1"/>
</dbReference>
<name>A0A543DPR5_9PSEU</name>
<dbReference type="RefSeq" id="WP_142055360.1">
    <property type="nucleotide sequence ID" value="NZ_VFPA01000002.1"/>
</dbReference>
<dbReference type="OrthoDB" id="7054648at2"/>
<evidence type="ECO:0000313" key="4">
    <source>
        <dbReference type="Proteomes" id="UP000315677"/>
    </source>
</evidence>
<feature type="region of interest" description="Disordered" evidence="1">
    <location>
        <begin position="178"/>
        <end position="204"/>
    </location>
</feature>
<organism evidence="3 4">
    <name type="scientific">Pseudonocardia kunmingensis</name>
    <dbReference type="NCBI Taxonomy" id="630975"/>
    <lineage>
        <taxon>Bacteria</taxon>
        <taxon>Bacillati</taxon>
        <taxon>Actinomycetota</taxon>
        <taxon>Actinomycetes</taxon>
        <taxon>Pseudonocardiales</taxon>
        <taxon>Pseudonocardiaceae</taxon>
        <taxon>Pseudonocardia</taxon>
    </lineage>
</organism>
<comment type="caution">
    <text evidence="3">The sequence shown here is derived from an EMBL/GenBank/DDBJ whole genome shotgun (WGS) entry which is preliminary data.</text>
</comment>
<gene>
    <name evidence="3" type="ORF">FB558_3867</name>
</gene>
<dbReference type="EMBL" id="VFPA01000002">
    <property type="protein sequence ID" value="TQM11309.1"/>
    <property type="molecule type" value="Genomic_DNA"/>
</dbReference>
<proteinExistence type="predicted"/>
<sequence length="350" mass="40043">MITEDTPFVPEDDTYHRASEDPYEFETNWWSFNISERRIGGWLHAGYHTNRDQVIWRVFVWDANGADPGRLAYYRRAPDVPMPADADLRDITFPQGGFSVKMLRPLMDYHVAYADRDAGFAVEFEHRSVHPPFRFTPGQAPMLDNPHLDQLGHLTGELTLRGERIPIDCFSVRDRTWGPRGGPHAQSRKASHLRGEHTVRNPGGPRWREIERQRGRGRIEYIFGHTGAQTGFLGFVRPQDGDAQGWSPMNVGWLLRDGRFERLDPAGSRMRNFRDPATGWNAHMLVDLADVTGRTMQAEGFTVSHMCEHATGSNALMRWEYDGQIGWGEDQDGWKPDHFTAMLSALRATR</sequence>
<evidence type="ECO:0000313" key="3">
    <source>
        <dbReference type="EMBL" id="TQM11309.1"/>
    </source>
</evidence>
<reference evidence="3 4" key="1">
    <citation type="submission" date="2019-06" db="EMBL/GenBank/DDBJ databases">
        <title>Sequencing the genomes of 1000 actinobacteria strains.</title>
        <authorList>
            <person name="Klenk H.-P."/>
        </authorList>
    </citation>
    <scope>NUCLEOTIDE SEQUENCE [LARGE SCALE GENOMIC DNA]</scope>
    <source>
        <strain evidence="3 4">DSM 45301</strain>
    </source>
</reference>
<accession>A0A543DPR5</accession>
<dbReference type="AlphaFoldDB" id="A0A543DPR5"/>